<accession>A0A1M7Z301</accession>
<dbReference type="InterPro" id="IPR032557">
    <property type="entry name" value="DUF4935"/>
</dbReference>
<evidence type="ECO:0000313" key="3">
    <source>
        <dbReference type="Proteomes" id="UP000184600"/>
    </source>
</evidence>
<name>A0A1M7Z301_9VIBR</name>
<dbReference type="EMBL" id="FRFG01000110">
    <property type="protein sequence ID" value="SHO59273.1"/>
    <property type="molecule type" value="Genomic_DNA"/>
</dbReference>
<dbReference type="AlphaFoldDB" id="A0A1M7Z301"/>
<reference evidence="3" key="1">
    <citation type="submission" date="2016-12" db="EMBL/GenBank/DDBJ databases">
        <authorList>
            <person name="Rodrigo-Torres L."/>
            <person name="Arahal R.D."/>
            <person name="Lucena T."/>
        </authorList>
    </citation>
    <scope>NUCLEOTIDE SEQUENCE [LARGE SCALE GENOMIC DNA]</scope>
</reference>
<organism evidence="2 3">
    <name type="scientific">Vibrio quintilis</name>
    <dbReference type="NCBI Taxonomy" id="1117707"/>
    <lineage>
        <taxon>Bacteria</taxon>
        <taxon>Pseudomonadati</taxon>
        <taxon>Pseudomonadota</taxon>
        <taxon>Gammaproteobacteria</taxon>
        <taxon>Vibrionales</taxon>
        <taxon>Vibrionaceae</taxon>
        <taxon>Vibrio</taxon>
    </lineage>
</organism>
<evidence type="ECO:0000259" key="1">
    <source>
        <dbReference type="Pfam" id="PF16289"/>
    </source>
</evidence>
<gene>
    <name evidence="2" type="ORF">VQ7734_05053</name>
</gene>
<dbReference type="Proteomes" id="UP000184600">
    <property type="component" value="Unassembled WGS sequence"/>
</dbReference>
<dbReference type="Pfam" id="PF16289">
    <property type="entry name" value="PIN_12"/>
    <property type="match status" value="1"/>
</dbReference>
<proteinExistence type="predicted"/>
<protein>
    <recommendedName>
        <fullName evidence="1">DUF4935 domain-containing protein</fullName>
    </recommendedName>
</protein>
<keyword evidence="3" id="KW-1185">Reference proteome</keyword>
<evidence type="ECO:0000313" key="2">
    <source>
        <dbReference type="EMBL" id="SHO59273.1"/>
    </source>
</evidence>
<sequence>MIKNLILDTNILHKDYDFRSKDLRKIIKICSLYKVNVCIPQIVIDECLGQYRKAFKTAIGNLETSKRDITRLLNDRYINNFPFDKLIKVVSTREEYYSKVLSDFINDKSIDVIPYCKISHQDVVNKMYDAKYPFINKDMERGYKDFLLTMSVLEHVNGNESVIYTKNVKDYTNKINKDSISSIHADYESENCFVSESLPSIIQKLHEGHSSFKSLKIDSSDLDTFFDEMVVNIIDGILYKDELYGELWFEPEVNKGSIYSQIVDEPTIEQDIDWQQFTVSGKVKIQFTCKFSMSNHEFEMLSEDFYFYEFISSAVKSKGHKLDDEWEYIFHDVKYISIFDFTYDLFEFENNPLEKYDEYALTIYRVN</sequence>
<feature type="domain" description="DUF4935" evidence="1">
    <location>
        <begin position="5"/>
        <end position="171"/>
    </location>
</feature>